<accession>A0A9W9EA12</accession>
<feature type="region of interest" description="Disordered" evidence="1">
    <location>
        <begin position="154"/>
        <end position="178"/>
    </location>
</feature>
<proteinExistence type="predicted"/>
<sequence>MNISMAAPASYGTDGADPPILPVAASQLQIIFEWVGILPLEIYLSGSGLSHWLVGQTSLAGFIGVSLFPRLGILDSLAAFLREGADFLDRASSVSELRHTVWDANWGSVFPCANGAASDILTRYIIPKARDIEIPADLAALIAANELIRNPEEGKDNAVTAETSNNSKGQTNENIGGPHFSRHQTLYILDCTIDAGKRKTNSPSVTWLFFLIEVLFILSLIGACVSTILLGLYGTAAAILISIAFRVARHSIKVIRPPRYLESN</sequence>
<evidence type="ECO:0000313" key="4">
    <source>
        <dbReference type="Proteomes" id="UP001140511"/>
    </source>
</evidence>
<gene>
    <name evidence="3" type="ORF">T069G_06144</name>
</gene>
<dbReference type="GeneID" id="80868042"/>
<keyword evidence="2" id="KW-0472">Membrane</keyword>
<keyword evidence="4" id="KW-1185">Reference proteome</keyword>
<comment type="caution">
    <text evidence="3">The sequence shown here is derived from an EMBL/GenBank/DDBJ whole genome shotgun (WGS) entry which is preliminary data.</text>
</comment>
<evidence type="ECO:0000256" key="2">
    <source>
        <dbReference type="SAM" id="Phobius"/>
    </source>
</evidence>
<feature type="transmembrane region" description="Helical" evidence="2">
    <location>
        <begin position="228"/>
        <end position="248"/>
    </location>
</feature>
<dbReference type="EMBL" id="JAOPEN010000003">
    <property type="protein sequence ID" value="KAJ4861156.1"/>
    <property type="molecule type" value="Genomic_DNA"/>
</dbReference>
<protein>
    <submittedName>
        <fullName evidence="3">Uncharacterized protein</fullName>
    </submittedName>
</protein>
<organism evidence="3 4">
    <name type="scientific">Trichoderma breve</name>
    <dbReference type="NCBI Taxonomy" id="2034170"/>
    <lineage>
        <taxon>Eukaryota</taxon>
        <taxon>Fungi</taxon>
        <taxon>Dikarya</taxon>
        <taxon>Ascomycota</taxon>
        <taxon>Pezizomycotina</taxon>
        <taxon>Sordariomycetes</taxon>
        <taxon>Hypocreomycetidae</taxon>
        <taxon>Hypocreales</taxon>
        <taxon>Hypocreaceae</taxon>
        <taxon>Trichoderma</taxon>
    </lineage>
</organism>
<reference evidence="3" key="1">
    <citation type="submission" date="2022-09" db="EMBL/GenBank/DDBJ databases">
        <title>Chromosome-level assembly of Trichoderma breve T069, a fungus used in development of biopesticide product.</title>
        <authorList>
            <person name="Lin R."/>
            <person name="Liu T."/>
        </authorList>
    </citation>
    <scope>NUCLEOTIDE SEQUENCE</scope>
    <source>
        <strain evidence="3">T069</strain>
    </source>
</reference>
<dbReference type="Proteomes" id="UP001140511">
    <property type="component" value="Unassembled WGS sequence"/>
</dbReference>
<evidence type="ECO:0000256" key="1">
    <source>
        <dbReference type="SAM" id="MobiDB-lite"/>
    </source>
</evidence>
<keyword evidence="2" id="KW-0812">Transmembrane</keyword>
<name>A0A9W9EA12_9HYPO</name>
<feature type="compositionally biased region" description="Polar residues" evidence="1">
    <location>
        <begin position="160"/>
        <end position="174"/>
    </location>
</feature>
<feature type="transmembrane region" description="Helical" evidence="2">
    <location>
        <begin position="205"/>
        <end position="222"/>
    </location>
</feature>
<evidence type="ECO:0000313" key="3">
    <source>
        <dbReference type="EMBL" id="KAJ4861156.1"/>
    </source>
</evidence>
<dbReference type="AlphaFoldDB" id="A0A9W9EA12"/>
<keyword evidence="2" id="KW-1133">Transmembrane helix</keyword>
<dbReference type="RefSeq" id="XP_056030212.1">
    <property type="nucleotide sequence ID" value="XM_056173354.1"/>
</dbReference>